<proteinExistence type="predicted"/>
<protein>
    <submittedName>
        <fullName evidence="1">After-VIT domain-containing protein</fullName>
    </submittedName>
</protein>
<dbReference type="Proteomes" id="UP000604661">
    <property type="component" value="Unassembled WGS sequence"/>
</dbReference>
<evidence type="ECO:0000313" key="1">
    <source>
        <dbReference type="EMBL" id="MBD2560981.1"/>
    </source>
</evidence>
<dbReference type="EMBL" id="JACJTE010000008">
    <property type="protein sequence ID" value="MBD2560981.1"/>
    <property type="molecule type" value="Genomic_DNA"/>
</dbReference>
<keyword evidence="2" id="KW-1185">Reference proteome</keyword>
<sequence>MVFEFSVKKGRVDGVVLDDKASTLKDAVVVEKIKRSLLLWRVPPSTAGKLVLILRIHT</sequence>
<evidence type="ECO:0000313" key="2">
    <source>
        <dbReference type="Proteomes" id="UP000604661"/>
    </source>
</evidence>
<accession>A0ABR8EWE5</accession>
<reference evidence="1 2" key="1">
    <citation type="journal article" date="2020" name="ISME J.">
        <title>Comparative genomics reveals insights into cyanobacterial evolution and habitat adaptation.</title>
        <authorList>
            <person name="Chen M.Y."/>
            <person name="Teng W.K."/>
            <person name="Zhao L."/>
            <person name="Hu C.X."/>
            <person name="Zhou Y.K."/>
            <person name="Han B.P."/>
            <person name="Song L.R."/>
            <person name="Shu W.S."/>
        </authorList>
    </citation>
    <scope>NUCLEOTIDE SEQUENCE [LARGE SCALE GENOMIC DNA]</scope>
    <source>
        <strain evidence="1 2">FACHB-391</strain>
    </source>
</reference>
<organism evidence="1 2">
    <name type="scientific">Nostoc linckia FACHB-391</name>
    <dbReference type="NCBI Taxonomy" id="2692906"/>
    <lineage>
        <taxon>Bacteria</taxon>
        <taxon>Bacillati</taxon>
        <taxon>Cyanobacteriota</taxon>
        <taxon>Cyanophyceae</taxon>
        <taxon>Nostocales</taxon>
        <taxon>Nostocaceae</taxon>
        <taxon>Nostoc</taxon>
    </lineage>
</organism>
<name>A0ABR8EWE5_NOSLI</name>
<comment type="caution">
    <text evidence="1">The sequence shown here is derived from an EMBL/GenBank/DDBJ whole genome shotgun (WGS) entry which is preliminary data.</text>
</comment>
<gene>
    <name evidence="1" type="ORF">H6G95_10210</name>
</gene>
<dbReference type="NCBIfam" id="NF033769">
    <property type="entry name" value="after_VWA_1"/>
    <property type="match status" value="1"/>
</dbReference>